<dbReference type="VEuPathDB" id="FungiDB:RhiirFUN_012372"/>
<protein>
    <submittedName>
        <fullName evidence="1">Uncharacterized protein</fullName>
    </submittedName>
</protein>
<dbReference type="AlphaFoldDB" id="U9U7W8"/>
<accession>U9U7W8</accession>
<name>U9U7W8_RHIID</name>
<proteinExistence type="predicted"/>
<organism evidence="1">
    <name type="scientific">Rhizophagus irregularis (strain DAOM 181602 / DAOM 197198 / MUCL 43194)</name>
    <name type="common">Arbuscular mycorrhizal fungus</name>
    <name type="synonym">Glomus intraradices</name>
    <dbReference type="NCBI Taxonomy" id="747089"/>
    <lineage>
        <taxon>Eukaryota</taxon>
        <taxon>Fungi</taxon>
        <taxon>Fungi incertae sedis</taxon>
        <taxon>Mucoromycota</taxon>
        <taxon>Glomeromycotina</taxon>
        <taxon>Glomeromycetes</taxon>
        <taxon>Glomerales</taxon>
        <taxon>Glomeraceae</taxon>
        <taxon>Rhizophagus</taxon>
    </lineage>
</organism>
<reference evidence="1" key="1">
    <citation type="submission" date="2013-07" db="EMBL/GenBank/DDBJ databases">
        <title>The genome of an arbuscular mycorrhizal fungus provides insights into the evolution of the oldest plant symbiosis.</title>
        <authorList>
            <consortium name="DOE Joint Genome Institute"/>
            <person name="Tisserant E."/>
            <person name="Malbreil M."/>
            <person name="Kuo A."/>
            <person name="Kohler A."/>
            <person name="Symeonidi A."/>
            <person name="Balestrini R."/>
            <person name="Charron P."/>
            <person name="Duensing N."/>
            <person name="Frei-dit-Frey N."/>
            <person name="Gianinazzi-Pearson V."/>
            <person name="Gilbert B."/>
            <person name="Handa Y."/>
            <person name="Hijri M."/>
            <person name="Kaul R."/>
            <person name="Kawaguchi M."/>
            <person name="Krajinski F."/>
            <person name="Lammers P."/>
            <person name="Lapierre D."/>
            <person name="Masclaux F.G."/>
            <person name="Murat C."/>
            <person name="Morin E."/>
            <person name="Ndikumana S."/>
            <person name="Pagni M."/>
            <person name="Petitpierre D."/>
            <person name="Requena N."/>
            <person name="Rosikiewicz P."/>
            <person name="Riley R."/>
            <person name="Saito K."/>
            <person name="San Clemente H."/>
            <person name="Shapiro H."/>
            <person name="van Tuinen D."/>
            <person name="Becard G."/>
            <person name="Bonfante P."/>
            <person name="Paszkowski U."/>
            <person name="Shachar-Hill Y."/>
            <person name="Young J.P."/>
            <person name="Sanders I.R."/>
            <person name="Henrissat B."/>
            <person name="Rensing S.A."/>
            <person name="Grigoriev I.V."/>
            <person name="Corradi N."/>
            <person name="Roux C."/>
            <person name="Martin F."/>
        </authorList>
    </citation>
    <scope>NUCLEOTIDE SEQUENCE</scope>
    <source>
        <strain evidence="1">DAOM 197198</strain>
    </source>
</reference>
<dbReference type="HOGENOM" id="CLU_2050873_0_0_1"/>
<sequence length="120" mass="13823">MPLSGIYVYVSIKFVEEEYSTMRPAVRLLKTKSRKCFFSFPYNMTSFQTGYLGIGPSKISGGFHLRYPSSNPIHISRIDATLVGQEAMSFFLMMILIIQKIHFILQHNVFIILLQINILQ</sequence>
<evidence type="ECO:0000313" key="1">
    <source>
        <dbReference type="EMBL" id="ESA14668.1"/>
    </source>
</evidence>
<gene>
    <name evidence="1" type="ORF">GLOINDRAFT_24705</name>
</gene>
<dbReference type="EMBL" id="KI282693">
    <property type="protein sequence ID" value="ESA14668.1"/>
    <property type="molecule type" value="Genomic_DNA"/>
</dbReference>